<evidence type="ECO:0000256" key="3">
    <source>
        <dbReference type="ARBA" id="ARBA00023204"/>
    </source>
</evidence>
<keyword evidence="2" id="KW-0378">Hydrolase</keyword>
<evidence type="ECO:0000313" key="6">
    <source>
        <dbReference type="Proteomes" id="UP001589718"/>
    </source>
</evidence>
<organism evidence="5 6">
    <name type="scientific">Streptomyces cremeus</name>
    <dbReference type="NCBI Taxonomy" id="66881"/>
    <lineage>
        <taxon>Bacteria</taxon>
        <taxon>Bacillati</taxon>
        <taxon>Actinomycetota</taxon>
        <taxon>Actinomycetes</taxon>
        <taxon>Kitasatosporales</taxon>
        <taxon>Streptomycetaceae</taxon>
        <taxon>Streptomyces</taxon>
    </lineage>
</organism>
<dbReference type="EMBL" id="JBHMCR010000001">
    <property type="protein sequence ID" value="MFB9518388.1"/>
    <property type="molecule type" value="Genomic_DNA"/>
</dbReference>
<dbReference type="RefSeq" id="WP_345227903.1">
    <property type="nucleotide sequence ID" value="NZ_BAAAXE010000014.1"/>
</dbReference>
<evidence type="ECO:0000313" key="5">
    <source>
        <dbReference type="EMBL" id="MFB9518388.1"/>
    </source>
</evidence>
<dbReference type="InterPro" id="IPR038726">
    <property type="entry name" value="PDDEXK_AddAB-type"/>
</dbReference>
<accession>A0ABV5P5B2</accession>
<protein>
    <submittedName>
        <fullName evidence="5">PD-(D/E)XK nuclease family protein</fullName>
    </submittedName>
</protein>
<keyword evidence="2" id="KW-0067">ATP-binding</keyword>
<dbReference type="Pfam" id="PF12705">
    <property type="entry name" value="PDDEXK_1"/>
    <property type="match status" value="1"/>
</dbReference>
<keyword evidence="2" id="KW-0547">Nucleotide-binding</keyword>
<evidence type="ECO:0000259" key="4">
    <source>
        <dbReference type="Pfam" id="PF12705"/>
    </source>
</evidence>
<sequence>MPTEEPPGLTGDPGYARFAPRHVSRVELSCPDQVRSDVRPLVQPVRPAPFATGPLQRFAALPLTGCLDLVEFDGRSQEESAAELRSAQGRLTSWWARSHPTHIEWTQQQLGSFLAARTAEQEEATAAGLPATLPVRDHWVRRTARRPQPDARGFSQYEHTVPGRRYASACGRLRDVWLVSTSCSDVERGDAEKAAMAWVAAEGAPSAKPRWNKASPPTESKASVAPERVRVFAYGCRDASYRQVLDWDAETCARRFAAHALPAFEQAAGTSGTRPGGSCVDCKSAGACGSLPLAPQLWGGTAPAARRPRMSLSAWDLRVYEQCPARYHLTRTLRLGSRQPESEATRRGRAVDAWLNSAHEARRPEGCRHAPLPRDPEHWTGGEHALSGQSARDGAAMLDQHRSVCPLDRLPAQERVLTQHQVSAYAPEIDVVVIATPDLLYTRSGGWWWRETKTSATGLWEGRSLMSAYPQLALGVLLLSAGVLGGELRRSRVEFELLGTGDSTLERLDPGRPAVVEEAREVIAALAQPLLHDTTYAASPGRSCLDCEVRPWCAEGAVGPVTTSAATPVTTPQEASLAH</sequence>
<keyword evidence="6" id="KW-1185">Reference proteome</keyword>
<gene>
    <name evidence="5" type="ORF">ACFFTU_00195</name>
</gene>
<feature type="domain" description="PD-(D/E)XK endonuclease-like" evidence="4">
    <location>
        <begin position="311"/>
        <end position="553"/>
    </location>
</feature>
<keyword evidence="2" id="KW-0347">Helicase</keyword>
<proteinExistence type="predicted"/>
<evidence type="ECO:0000256" key="2">
    <source>
        <dbReference type="ARBA" id="ARBA00022806"/>
    </source>
</evidence>
<name>A0ABV5P5B2_STRCM</name>
<reference evidence="5 6" key="1">
    <citation type="submission" date="2024-09" db="EMBL/GenBank/DDBJ databases">
        <authorList>
            <person name="Sun Q."/>
            <person name="Mori K."/>
        </authorList>
    </citation>
    <scope>NUCLEOTIDE SEQUENCE [LARGE SCALE GENOMIC DNA]</scope>
    <source>
        <strain evidence="5 6">JCM 4362</strain>
    </source>
</reference>
<keyword evidence="1" id="KW-0227">DNA damage</keyword>
<evidence type="ECO:0000256" key="1">
    <source>
        <dbReference type="ARBA" id="ARBA00022763"/>
    </source>
</evidence>
<comment type="caution">
    <text evidence="5">The sequence shown here is derived from an EMBL/GenBank/DDBJ whole genome shotgun (WGS) entry which is preliminary data.</text>
</comment>
<keyword evidence="3" id="KW-0234">DNA repair</keyword>
<dbReference type="Proteomes" id="UP001589718">
    <property type="component" value="Unassembled WGS sequence"/>
</dbReference>